<feature type="compositionally biased region" description="Basic residues" evidence="1">
    <location>
        <begin position="46"/>
        <end position="64"/>
    </location>
</feature>
<reference evidence="2 3" key="1">
    <citation type="submission" date="2021-06" db="EMBL/GenBank/DDBJ databases">
        <title>Caerostris extrusa draft genome.</title>
        <authorList>
            <person name="Kono N."/>
            <person name="Arakawa K."/>
        </authorList>
    </citation>
    <scope>NUCLEOTIDE SEQUENCE [LARGE SCALE GENOMIC DNA]</scope>
</reference>
<dbReference type="AlphaFoldDB" id="A0AAV4XQQ0"/>
<evidence type="ECO:0000256" key="1">
    <source>
        <dbReference type="SAM" id="MobiDB-lite"/>
    </source>
</evidence>
<evidence type="ECO:0000313" key="2">
    <source>
        <dbReference type="EMBL" id="GIY96973.1"/>
    </source>
</evidence>
<accession>A0AAV4XQQ0</accession>
<sequence length="116" mass="12803">MCCQHSQNKFATSTSRPISPQLCSFLPVFLLLGKRMGMAILAPRQSGKKKKKVLGNKKSSRKKEKALPLAIPSQSSAATMIITHCASQRAIHGVTPCREDRVLCPLNNRKYLKPVT</sequence>
<evidence type="ECO:0000313" key="3">
    <source>
        <dbReference type="Proteomes" id="UP001054945"/>
    </source>
</evidence>
<protein>
    <submittedName>
        <fullName evidence="2">Uncharacterized protein</fullName>
    </submittedName>
</protein>
<feature type="region of interest" description="Disordered" evidence="1">
    <location>
        <begin position="44"/>
        <end position="68"/>
    </location>
</feature>
<dbReference type="Proteomes" id="UP001054945">
    <property type="component" value="Unassembled WGS sequence"/>
</dbReference>
<keyword evidence="3" id="KW-1185">Reference proteome</keyword>
<comment type="caution">
    <text evidence="2">The sequence shown here is derived from an EMBL/GenBank/DDBJ whole genome shotgun (WGS) entry which is preliminary data.</text>
</comment>
<organism evidence="2 3">
    <name type="scientific">Caerostris extrusa</name>
    <name type="common">Bark spider</name>
    <name type="synonym">Caerostris bankana</name>
    <dbReference type="NCBI Taxonomy" id="172846"/>
    <lineage>
        <taxon>Eukaryota</taxon>
        <taxon>Metazoa</taxon>
        <taxon>Ecdysozoa</taxon>
        <taxon>Arthropoda</taxon>
        <taxon>Chelicerata</taxon>
        <taxon>Arachnida</taxon>
        <taxon>Araneae</taxon>
        <taxon>Araneomorphae</taxon>
        <taxon>Entelegynae</taxon>
        <taxon>Araneoidea</taxon>
        <taxon>Araneidae</taxon>
        <taxon>Caerostris</taxon>
    </lineage>
</organism>
<proteinExistence type="predicted"/>
<name>A0AAV4XQQ0_CAEEX</name>
<gene>
    <name evidence="2" type="ORF">CEXT_348741</name>
</gene>
<dbReference type="EMBL" id="BPLR01018108">
    <property type="protein sequence ID" value="GIY96973.1"/>
    <property type="molecule type" value="Genomic_DNA"/>
</dbReference>